<sequence length="137" mass="14763">MVAVVEAPCKAVVAVGNWEKAATRRLVMVEEMSSDSYFGGGGAMNSVAVVVNMTDDREGGEKCNNGATKMRHKSAPILIPNGFQRHKSAPILIPNPSISFLLLHLFLSSLLRSSCLSDASQTFNLFKSFLDSQCGEL</sequence>
<keyword evidence="2" id="KW-1185">Reference proteome</keyword>
<protein>
    <submittedName>
        <fullName evidence="1">Uncharacterized protein</fullName>
    </submittedName>
</protein>
<reference evidence="2" key="1">
    <citation type="journal article" date="2017" name="Nat. Commun.">
        <title>The asparagus genome sheds light on the origin and evolution of a young Y chromosome.</title>
        <authorList>
            <person name="Harkess A."/>
            <person name="Zhou J."/>
            <person name="Xu C."/>
            <person name="Bowers J.E."/>
            <person name="Van der Hulst R."/>
            <person name="Ayyampalayam S."/>
            <person name="Mercati F."/>
            <person name="Riccardi P."/>
            <person name="McKain M.R."/>
            <person name="Kakrana A."/>
            <person name="Tang H."/>
            <person name="Ray J."/>
            <person name="Groenendijk J."/>
            <person name="Arikit S."/>
            <person name="Mathioni S.M."/>
            <person name="Nakano M."/>
            <person name="Shan H."/>
            <person name="Telgmann-Rauber A."/>
            <person name="Kanno A."/>
            <person name="Yue Z."/>
            <person name="Chen H."/>
            <person name="Li W."/>
            <person name="Chen Y."/>
            <person name="Xu X."/>
            <person name="Zhang Y."/>
            <person name="Luo S."/>
            <person name="Chen H."/>
            <person name="Gao J."/>
            <person name="Mao Z."/>
            <person name="Pires J.C."/>
            <person name="Luo M."/>
            <person name="Kudrna D."/>
            <person name="Wing R.A."/>
            <person name="Meyers B.C."/>
            <person name="Yi K."/>
            <person name="Kong H."/>
            <person name="Lavrijsen P."/>
            <person name="Sunseri F."/>
            <person name="Falavigna A."/>
            <person name="Ye Y."/>
            <person name="Leebens-Mack J.H."/>
            <person name="Chen G."/>
        </authorList>
    </citation>
    <scope>NUCLEOTIDE SEQUENCE [LARGE SCALE GENOMIC DNA]</scope>
    <source>
        <strain evidence="2">cv. DH0086</strain>
    </source>
</reference>
<evidence type="ECO:0000313" key="1">
    <source>
        <dbReference type="EMBL" id="ONK75872.1"/>
    </source>
</evidence>
<name>A0A5P1FCQ1_ASPOF</name>
<organism evidence="1 2">
    <name type="scientific">Asparagus officinalis</name>
    <name type="common">Garden asparagus</name>
    <dbReference type="NCBI Taxonomy" id="4686"/>
    <lineage>
        <taxon>Eukaryota</taxon>
        <taxon>Viridiplantae</taxon>
        <taxon>Streptophyta</taxon>
        <taxon>Embryophyta</taxon>
        <taxon>Tracheophyta</taxon>
        <taxon>Spermatophyta</taxon>
        <taxon>Magnoliopsida</taxon>
        <taxon>Liliopsida</taxon>
        <taxon>Asparagales</taxon>
        <taxon>Asparagaceae</taxon>
        <taxon>Asparagoideae</taxon>
        <taxon>Asparagus</taxon>
    </lineage>
</organism>
<gene>
    <name evidence="1" type="ORF">A4U43_C03F21430</name>
</gene>
<dbReference type="AlphaFoldDB" id="A0A5P1FCQ1"/>
<evidence type="ECO:0000313" key="2">
    <source>
        <dbReference type="Proteomes" id="UP000243459"/>
    </source>
</evidence>
<dbReference type="Proteomes" id="UP000243459">
    <property type="component" value="Chromosome 3"/>
</dbReference>
<dbReference type="EMBL" id="CM007383">
    <property type="protein sequence ID" value="ONK75872.1"/>
    <property type="molecule type" value="Genomic_DNA"/>
</dbReference>
<accession>A0A5P1FCQ1</accession>
<proteinExistence type="predicted"/>
<dbReference type="Gramene" id="ONK75872">
    <property type="protein sequence ID" value="ONK75872"/>
    <property type="gene ID" value="A4U43_C03F21430"/>
</dbReference>